<dbReference type="EMBL" id="QRBI01000104">
    <property type="protein sequence ID" value="RMC14826.1"/>
    <property type="molecule type" value="Genomic_DNA"/>
</dbReference>
<gene>
    <name evidence="2" type="ORF">DUI87_07002</name>
</gene>
<comment type="caution">
    <text evidence="2">The sequence shown here is derived from an EMBL/GenBank/DDBJ whole genome shotgun (WGS) entry which is preliminary data.</text>
</comment>
<dbReference type="STRING" id="333673.A0A3M0KP57"/>
<sequence length="149" mass="16239">MARDVPHLDSTPTNAEISGPQHPGTAYLPNSNTMSQDEEGWGGGAPVTGAKSHQRLRLGEAPLPLQPLEVCDGAQIHLQLMESCDGPWIHLQLLEVCDGPWIHLQLLEVCDGPWIHLQLMESCDGARIHLQLMESCDESMDPPAAHGEL</sequence>
<dbReference type="AlphaFoldDB" id="A0A3M0KP57"/>
<evidence type="ECO:0000313" key="2">
    <source>
        <dbReference type="EMBL" id="RMC14826.1"/>
    </source>
</evidence>
<protein>
    <submittedName>
        <fullName evidence="2">Uncharacterized protein</fullName>
    </submittedName>
</protein>
<dbReference type="Proteomes" id="UP000269221">
    <property type="component" value="Unassembled WGS sequence"/>
</dbReference>
<evidence type="ECO:0000313" key="3">
    <source>
        <dbReference type="Proteomes" id="UP000269221"/>
    </source>
</evidence>
<proteinExistence type="predicted"/>
<keyword evidence="3" id="KW-1185">Reference proteome</keyword>
<dbReference type="OrthoDB" id="10546112at2759"/>
<feature type="region of interest" description="Disordered" evidence="1">
    <location>
        <begin position="1"/>
        <end position="54"/>
    </location>
</feature>
<evidence type="ECO:0000256" key="1">
    <source>
        <dbReference type="SAM" id="MobiDB-lite"/>
    </source>
</evidence>
<reference evidence="2 3" key="1">
    <citation type="submission" date="2018-07" db="EMBL/GenBank/DDBJ databases">
        <title>A high quality draft genome assembly of the barn swallow (H. rustica rustica).</title>
        <authorList>
            <person name="Formenti G."/>
            <person name="Chiara M."/>
            <person name="Poveda L."/>
            <person name="Francoijs K.-J."/>
            <person name="Bonisoli-Alquati A."/>
            <person name="Canova L."/>
            <person name="Gianfranceschi L."/>
            <person name="Horner D.S."/>
            <person name="Saino N."/>
        </authorList>
    </citation>
    <scope>NUCLEOTIDE SEQUENCE [LARGE SCALE GENOMIC DNA]</scope>
    <source>
        <strain evidence="2">Chelidonia</strain>
        <tissue evidence="2">Blood</tissue>
    </source>
</reference>
<accession>A0A3M0KP57</accession>
<name>A0A3M0KP57_HIRRU</name>
<organism evidence="2 3">
    <name type="scientific">Hirundo rustica rustica</name>
    <dbReference type="NCBI Taxonomy" id="333673"/>
    <lineage>
        <taxon>Eukaryota</taxon>
        <taxon>Metazoa</taxon>
        <taxon>Chordata</taxon>
        <taxon>Craniata</taxon>
        <taxon>Vertebrata</taxon>
        <taxon>Euteleostomi</taxon>
        <taxon>Archelosauria</taxon>
        <taxon>Archosauria</taxon>
        <taxon>Dinosauria</taxon>
        <taxon>Saurischia</taxon>
        <taxon>Theropoda</taxon>
        <taxon>Coelurosauria</taxon>
        <taxon>Aves</taxon>
        <taxon>Neognathae</taxon>
        <taxon>Neoaves</taxon>
        <taxon>Telluraves</taxon>
        <taxon>Australaves</taxon>
        <taxon>Passeriformes</taxon>
        <taxon>Sylvioidea</taxon>
        <taxon>Hirundinidae</taxon>
        <taxon>Hirundo</taxon>
    </lineage>
</organism>